<dbReference type="EMBL" id="KN824313">
    <property type="protein sequence ID" value="KIM25569.1"/>
    <property type="molecule type" value="Genomic_DNA"/>
</dbReference>
<organism evidence="2 3">
    <name type="scientific">Serendipita vermifera MAFF 305830</name>
    <dbReference type="NCBI Taxonomy" id="933852"/>
    <lineage>
        <taxon>Eukaryota</taxon>
        <taxon>Fungi</taxon>
        <taxon>Dikarya</taxon>
        <taxon>Basidiomycota</taxon>
        <taxon>Agaricomycotina</taxon>
        <taxon>Agaricomycetes</taxon>
        <taxon>Sebacinales</taxon>
        <taxon>Serendipitaceae</taxon>
        <taxon>Serendipita</taxon>
    </lineage>
</organism>
<gene>
    <name evidence="2" type="ORF">M408DRAFT_208513</name>
</gene>
<evidence type="ECO:0000256" key="1">
    <source>
        <dbReference type="SAM" id="MobiDB-lite"/>
    </source>
</evidence>
<dbReference type="Proteomes" id="UP000054097">
    <property type="component" value="Unassembled WGS sequence"/>
</dbReference>
<reference evidence="2 3" key="1">
    <citation type="submission" date="2014-04" db="EMBL/GenBank/DDBJ databases">
        <authorList>
            <consortium name="DOE Joint Genome Institute"/>
            <person name="Kuo A."/>
            <person name="Zuccaro A."/>
            <person name="Kohler A."/>
            <person name="Nagy L.G."/>
            <person name="Floudas D."/>
            <person name="Copeland A."/>
            <person name="Barry K.W."/>
            <person name="Cichocki N."/>
            <person name="Veneault-Fourrey C."/>
            <person name="LaButti K."/>
            <person name="Lindquist E.A."/>
            <person name="Lipzen A."/>
            <person name="Lundell T."/>
            <person name="Morin E."/>
            <person name="Murat C."/>
            <person name="Sun H."/>
            <person name="Tunlid A."/>
            <person name="Henrissat B."/>
            <person name="Grigoriev I.V."/>
            <person name="Hibbett D.S."/>
            <person name="Martin F."/>
            <person name="Nordberg H.P."/>
            <person name="Cantor M.N."/>
            <person name="Hua S.X."/>
        </authorList>
    </citation>
    <scope>NUCLEOTIDE SEQUENCE [LARGE SCALE GENOMIC DNA]</scope>
    <source>
        <strain evidence="2 3">MAFF 305830</strain>
    </source>
</reference>
<keyword evidence="3" id="KW-1185">Reference proteome</keyword>
<name>A0A0C3B014_SERVB</name>
<proteinExistence type="predicted"/>
<dbReference type="HOGENOM" id="CLU_101883_1_0_1"/>
<dbReference type="OrthoDB" id="8922241at2759"/>
<protein>
    <submittedName>
        <fullName evidence="2">Uncharacterized protein</fullName>
    </submittedName>
</protein>
<reference evidence="3" key="2">
    <citation type="submission" date="2015-01" db="EMBL/GenBank/DDBJ databases">
        <title>Evolutionary Origins and Diversification of the Mycorrhizal Mutualists.</title>
        <authorList>
            <consortium name="DOE Joint Genome Institute"/>
            <consortium name="Mycorrhizal Genomics Consortium"/>
            <person name="Kohler A."/>
            <person name="Kuo A."/>
            <person name="Nagy L.G."/>
            <person name="Floudas D."/>
            <person name="Copeland A."/>
            <person name="Barry K.W."/>
            <person name="Cichocki N."/>
            <person name="Veneault-Fourrey C."/>
            <person name="LaButti K."/>
            <person name="Lindquist E.A."/>
            <person name="Lipzen A."/>
            <person name="Lundell T."/>
            <person name="Morin E."/>
            <person name="Murat C."/>
            <person name="Riley R."/>
            <person name="Ohm R."/>
            <person name="Sun H."/>
            <person name="Tunlid A."/>
            <person name="Henrissat B."/>
            <person name="Grigoriev I.V."/>
            <person name="Hibbett D.S."/>
            <person name="Martin F."/>
        </authorList>
    </citation>
    <scope>NUCLEOTIDE SEQUENCE [LARGE SCALE GENOMIC DNA]</scope>
    <source>
        <strain evidence="3">MAFF 305830</strain>
    </source>
</reference>
<sequence length="121" mass="12891">MAISLTGLLANGTDAIKHPHAIETVHSSPGISTSADLQSESLVEGSSTSTNSVQPTPPASGSYGCRRYNYNCEICGRPHDRAERARDCANRDKGLTPHVCGGQCGKVDWCVLCFHFLGTRS</sequence>
<dbReference type="AlphaFoldDB" id="A0A0C3B014"/>
<evidence type="ECO:0000313" key="2">
    <source>
        <dbReference type="EMBL" id="KIM25569.1"/>
    </source>
</evidence>
<feature type="compositionally biased region" description="Polar residues" evidence="1">
    <location>
        <begin position="26"/>
        <end position="54"/>
    </location>
</feature>
<evidence type="ECO:0000313" key="3">
    <source>
        <dbReference type="Proteomes" id="UP000054097"/>
    </source>
</evidence>
<accession>A0A0C3B014</accession>
<feature type="region of interest" description="Disordered" evidence="1">
    <location>
        <begin position="26"/>
        <end position="61"/>
    </location>
</feature>